<evidence type="ECO:0000313" key="1">
    <source>
        <dbReference type="EMBL" id="KAI6089316.1"/>
    </source>
</evidence>
<name>A0ACC0D9W1_9PEZI</name>
<proteinExistence type="predicted"/>
<organism evidence="1 2">
    <name type="scientific">Hypoxylon rubiginosum</name>
    <dbReference type="NCBI Taxonomy" id="110542"/>
    <lineage>
        <taxon>Eukaryota</taxon>
        <taxon>Fungi</taxon>
        <taxon>Dikarya</taxon>
        <taxon>Ascomycota</taxon>
        <taxon>Pezizomycotina</taxon>
        <taxon>Sordariomycetes</taxon>
        <taxon>Xylariomycetidae</taxon>
        <taxon>Xylariales</taxon>
        <taxon>Hypoxylaceae</taxon>
        <taxon>Hypoxylon</taxon>
    </lineage>
</organism>
<protein>
    <submittedName>
        <fullName evidence="1">Uncharacterized protein</fullName>
    </submittedName>
</protein>
<keyword evidence="2" id="KW-1185">Reference proteome</keyword>
<dbReference type="EMBL" id="MU394296">
    <property type="protein sequence ID" value="KAI6089316.1"/>
    <property type="molecule type" value="Genomic_DNA"/>
</dbReference>
<evidence type="ECO:0000313" key="2">
    <source>
        <dbReference type="Proteomes" id="UP001497680"/>
    </source>
</evidence>
<reference evidence="1 2" key="1">
    <citation type="journal article" date="2022" name="New Phytol.">
        <title>Ecological generalism drives hyperdiversity of secondary metabolite gene clusters in xylarialean endophytes.</title>
        <authorList>
            <person name="Franco M.E.E."/>
            <person name="Wisecaver J.H."/>
            <person name="Arnold A.E."/>
            <person name="Ju Y.M."/>
            <person name="Slot J.C."/>
            <person name="Ahrendt S."/>
            <person name="Moore L.P."/>
            <person name="Eastman K.E."/>
            <person name="Scott K."/>
            <person name="Konkel Z."/>
            <person name="Mondo S.J."/>
            <person name="Kuo A."/>
            <person name="Hayes R.D."/>
            <person name="Haridas S."/>
            <person name="Andreopoulos B."/>
            <person name="Riley R."/>
            <person name="LaButti K."/>
            <person name="Pangilinan J."/>
            <person name="Lipzen A."/>
            <person name="Amirebrahimi M."/>
            <person name="Yan J."/>
            <person name="Adam C."/>
            <person name="Keymanesh K."/>
            <person name="Ng V."/>
            <person name="Louie K."/>
            <person name="Northen T."/>
            <person name="Drula E."/>
            <person name="Henrissat B."/>
            <person name="Hsieh H.M."/>
            <person name="Youens-Clark K."/>
            <person name="Lutzoni F."/>
            <person name="Miadlikowska J."/>
            <person name="Eastwood D.C."/>
            <person name="Hamelin R.C."/>
            <person name="Grigoriev I.V."/>
            <person name="U'Ren J.M."/>
        </authorList>
    </citation>
    <scope>NUCLEOTIDE SEQUENCE [LARGE SCALE GENOMIC DNA]</scope>
    <source>
        <strain evidence="1 2">ER1909</strain>
    </source>
</reference>
<sequence>MQLWGLLLVSLFSGSVFGHSTDGWQRVVRTDIDSFSARDIKAMVVETLPKVGKRAGRIDRWTEIEKEQSLPLASNEEITVDEVQAQSSMAVPQLTAEISRDLDTVGVMVADDAATEGSRVKESPRGNIIVRWYTYTGPKVELTSTEAQAIIFAIYRHMAKTQAGFCRVNLSTSHSSIAYQVTVQIQ</sequence>
<dbReference type="Proteomes" id="UP001497680">
    <property type="component" value="Unassembled WGS sequence"/>
</dbReference>
<gene>
    <name evidence="1" type="ORF">F4821DRAFT_276135</name>
</gene>
<accession>A0ACC0D9W1</accession>
<comment type="caution">
    <text evidence="1">The sequence shown here is derived from an EMBL/GenBank/DDBJ whole genome shotgun (WGS) entry which is preliminary data.</text>
</comment>